<comment type="caution">
    <text evidence="6">The sequence shown here is derived from an EMBL/GenBank/DDBJ whole genome shotgun (WGS) entry which is preliminary data.</text>
</comment>
<dbReference type="GO" id="GO:0003677">
    <property type="term" value="F:DNA binding"/>
    <property type="evidence" value="ECO:0007669"/>
    <property type="project" value="UniProtKB-KW"/>
</dbReference>
<evidence type="ECO:0000256" key="2">
    <source>
        <dbReference type="ARBA" id="ARBA00023015"/>
    </source>
</evidence>
<keyword evidence="1" id="KW-0678">Repressor</keyword>
<dbReference type="RefSeq" id="WP_337333622.1">
    <property type="nucleotide sequence ID" value="NZ_JBBDGM010000022.1"/>
</dbReference>
<dbReference type="PANTHER" id="PTHR30146:SF148">
    <property type="entry name" value="HTH-TYPE TRANSCRIPTIONAL REPRESSOR PURR-RELATED"/>
    <property type="match status" value="1"/>
</dbReference>
<accession>A0ABU8LG41</accession>
<feature type="domain" description="HTH lacI-type" evidence="5">
    <location>
        <begin position="1"/>
        <end position="56"/>
    </location>
</feature>
<dbReference type="Pfam" id="PF00532">
    <property type="entry name" value="Peripla_BP_1"/>
    <property type="match status" value="1"/>
</dbReference>
<dbReference type="InterPro" id="IPR028082">
    <property type="entry name" value="Peripla_BP_I"/>
</dbReference>
<dbReference type="InterPro" id="IPR010982">
    <property type="entry name" value="Lambda_DNA-bd_dom_sf"/>
</dbReference>
<sequence>MTLQTIADLTGVSVSTVSRVLNKVDNAASPETAHRIEAAAERLGYVPNAQAAALRTGASKVVGLIVADIANPFFATIATTLEQSLLERGYGLLVANTGNNTDLERRYVTTMAQNRVETLVVAPTSNDPRHLDEARRLGIRILLIDSRVDGVEVDCVLVDDETSIRKAVDHLTSLGHRQIGYISGHQRILSDLDRLRGYTRGLAAAGIEGDSELVIRSDFTELGGFRAAARLMALAEPPTAIVASNNFMATGVLRYARANGICIPEALSLVSFDDLDWYDLVTPRITALTQPIEAIGKLVSDLVSNTDDTAPGVPYVLPTSLTLRDSTAPPRHPTSSDKEA</sequence>
<dbReference type="Proteomes" id="UP001371224">
    <property type="component" value="Unassembled WGS sequence"/>
</dbReference>
<dbReference type="PROSITE" id="PS50932">
    <property type="entry name" value="HTH_LACI_2"/>
    <property type="match status" value="1"/>
</dbReference>
<dbReference type="SMART" id="SM00354">
    <property type="entry name" value="HTH_LACI"/>
    <property type="match status" value="1"/>
</dbReference>
<dbReference type="CDD" id="cd06267">
    <property type="entry name" value="PBP1_LacI_sugar_binding-like"/>
    <property type="match status" value="1"/>
</dbReference>
<dbReference type="SUPFAM" id="SSF47413">
    <property type="entry name" value="lambda repressor-like DNA-binding domains"/>
    <property type="match status" value="1"/>
</dbReference>
<dbReference type="Gene3D" id="3.40.50.2300">
    <property type="match status" value="2"/>
</dbReference>
<reference evidence="6 7" key="1">
    <citation type="submission" date="2024-02" db="EMBL/GenBank/DDBJ databases">
        <authorList>
            <person name="Saticioglu I.B."/>
        </authorList>
    </citation>
    <scope>NUCLEOTIDE SEQUENCE [LARGE SCALE GENOMIC DNA]</scope>
    <source>
        <strain evidence="6 7">Mu-80</strain>
    </source>
</reference>
<keyword evidence="3 6" id="KW-0238">DNA-binding</keyword>
<keyword evidence="2" id="KW-0805">Transcription regulation</keyword>
<dbReference type="InterPro" id="IPR000843">
    <property type="entry name" value="HTH_LacI"/>
</dbReference>
<evidence type="ECO:0000313" key="7">
    <source>
        <dbReference type="Proteomes" id="UP001371224"/>
    </source>
</evidence>
<evidence type="ECO:0000313" key="6">
    <source>
        <dbReference type="EMBL" id="MEJ1089980.1"/>
    </source>
</evidence>
<organism evidence="6 7">
    <name type="scientific">Microbacterium bandirmense</name>
    <dbReference type="NCBI Taxonomy" id="3122050"/>
    <lineage>
        <taxon>Bacteria</taxon>
        <taxon>Bacillati</taxon>
        <taxon>Actinomycetota</taxon>
        <taxon>Actinomycetes</taxon>
        <taxon>Micrococcales</taxon>
        <taxon>Microbacteriaceae</taxon>
        <taxon>Microbacterium</taxon>
    </lineage>
</organism>
<evidence type="ECO:0000256" key="1">
    <source>
        <dbReference type="ARBA" id="ARBA00022491"/>
    </source>
</evidence>
<proteinExistence type="predicted"/>
<dbReference type="EMBL" id="JBBDGM010000022">
    <property type="protein sequence ID" value="MEJ1089980.1"/>
    <property type="molecule type" value="Genomic_DNA"/>
</dbReference>
<keyword evidence="7" id="KW-1185">Reference proteome</keyword>
<dbReference type="Pfam" id="PF00356">
    <property type="entry name" value="LacI"/>
    <property type="match status" value="1"/>
</dbReference>
<dbReference type="PANTHER" id="PTHR30146">
    <property type="entry name" value="LACI-RELATED TRANSCRIPTIONAL REPRESSOR"/>
    <property type="match status" value="1"/>
</dbReference>
<dbReference type="InterPro" id="IPR001761">
    <property type="entry name" value="Peripla_BP/Lac1_sug-bd_dom"/>
</dbReference>
<keyword evidence="4" id="KW-0804">Transcription</keyword>
<name>A0ABU8LG41_9MICO</name>
<evidence type="ECO:0000256" key="4">
    <source>
        <dbReference type="ARBA" id="ARBA00023163"/>
    </source>
</evidence>
<evidence type="ECO:0000256" key="3">
    <source>
        <dbReference type="ARBA" id="ARBA00023125"/>
    </source>
</evidence>
<protein>
    <submittedName>
        <fullName evidence="6">LacI family DNA-binding transcriptional regulator</fullName>
    </submittedName>
</protein>
<dbReference type="Gene3D" id="1.10.260.40">
    <property type="entry name" value="lambda repressor-like DNA-binding domains"/>
    <property type="match status" value="1"/>
</dbReference>
<evidence type="ECO:0000259" key="5">
    <source>
        <dbReference type="PROSITE" id="PS50932"/>
    </source>
</evidence>
<gene>
    <name evidence="6" type="ORF">WDU99_16805</name>
</gene>
<dbReference type="CDD" id="cd01392">
    <property type="entry name" value="HTH_LacI"/>
    <property type="match status" value="1"/>
</dbReference>
<dbReference type="SUPFAM" id="SSF53822">
    <property type="entry name" value="Periplasmic binding protein-like I"/>
    <property type="match status" value="1"/>
</dbReference>